<reference evidence="3 4" key="1">
    <citation type="submission" date="2024-06" db="EMBL/GenBank/DDBJ databases">
        <authorList>
            <person name="Tuo L."/>
        </authorList>
    </citation>
    <scope>NUCLEOTIDE SEQUENCE [LARGE SCALE GENOMIC DNA]</scope>
    <source>
        <strain evidence="3 4">ZMM04-5</strain>
    </source>
</reference>
<keyword evidence="4" id="KW-1185">Reference proteome</keyword>
<gene>
    <name evidence="3" type="ORF">ABUE31_00780</name>
</gene>
<evidence type="ECO:0000313" key="3">
    <source>
        <dbReference type="EMBL" id="MEW9804518.1"/>
    </source>
</evidence>
<protein>
    <submittedName>
        <fullName evidence="3">DUF2892 domain-containing protein</fullName>
    </submittedName>
</protein>
<dbReference type="Pfam" id="PF11127">
    <property type="entry name" value="YgaP-like_TM"/>
    <property type="match status" value="1"/>
</dbReference>
<feature type="domain" description="Inner membrane protein YgaP-like transmembrane" evidence="2">
    <location>
        <begin position="1"/>
        <end position="63"/>
    </location>
</feature>
<sequence length="67" mass="6982">MTRNVGSADRIVRIVVGIALLSLVFLLEGSVRWWGLVGLVPLLTGLASSCPLYSIAGINTCPAVSGK</sequence>
<organism evidence="3 4">
    <name type="scientific">Mesorhizobium marinum</name>
    <dbReference type="NCBI Taxonomy" id="3228790"/>
    <lineage>
        <taxon>Bacteria</taxon>
        <taxon>Pseudomonadati</taxon>
        <taxon>Pseudomonadota</taxon>
        <taxon>Alphaproteobacteria</taxon>
        <taxon>Hyphomicrobiales</taxon>
        <taxon>Phyllobacteriaceae</taxon>
        <taxon>Mesorhizobium</taxon>
    </lineage>
</organism>
<comment type="caution">
    <text evidence="3">The sequence shown here is derived from an EMBL/GenBank/DDBJ whole genome shotgun (WGS) entry which is preliminary data.</text>
</comment>
<name>A0ABV3QU80_9HYPH</name>
<keyword evidence="1" id="KW-0472">Membrane</keyword>
<dbReference type="Proteomes" id="UP001556196">
    <property type="component" value="Unassembled WGS sequence"/>
</dbReference>
<feature type="transmembrane region" description="Helical" evidence="1">
    <location>
        <begin position="12"/>
        <end position="34"/>
    </location>
</feature>
<proteinExistence type="predicted"/>
<accession>A0ABV3QU80</accession>
<evidence type="ECO:0000256" key="1">
    <source>
        <dbReference type="SAM" id="Phobius"/>
    </source>
</evidence>
<keyword evidence="1" id="KW-1133">Transmembrane helix</keyword>
<dbReference type="EMBL" id="JBFOCI010000001">
    <property type="protein sequence ID" value="MEW9804518.1"/>
    <property type="molecule type" value="Genomic_DNA"/>
</dbReference>
<dbReference type="RefSeq" id="WP_367721570.1">
    <property type="nucleotide sequence ID" value="NZ_JBFOCH010000007.1"/>
</dbReference>
<keyword evidence="1" id="KW-0812">Transmembrane</keyword>
<dbReference type="InterPro" id="IPR021309">
    <property type="entry name" value="YgaP-like_TM"/>
</dbReference>
<evidence type="ECO:0000313" key="4">
    <source>
        <dbReference type="Proteomes" id="UP001556196"/>
    </source>
</evidence>
<evidence type="ECO:0000259" key="2">
    <source>
        <dbReference type="Pfam" id="PF11127"/>
    </source>
</evidence>